<dbReference type="InterPro" id="IPR014722">
    <property type="entry name" value="Rib_uL2_dom2"/>
</dbReference>
<dbReference type="PROSITE" id="PS01108">
    <property type="entry name" value="RIBOSOMAL_L24"/>
    <property type="match status" value="1"/>
</dbReference>
<sequence>MNRIRKGDTVVVISGKNKNKSGVVTSVNLQDQTAIVEGVNKIKRHQKRDQAHQEAGIIEKEAPIRMCKLAHVDPKGKTKGQATRIKYVIKDNKKIRVAKKSNNELDGAKK</sequence>
<dbReference type="InterPro" id="IPR057264">
    <property type="entry name" value="Ribosomal_uL24_C"/>
</dbReference>
<comment type="caution">
    <text evidence="8">The sequence shown here is derived from an EMBL/GenBank/DDBJ whole genome shotgun (WGS) entry which is preliminary data.</text>
</comment>
<keyword evidence="9" id="KW-1185">Reference proteome</keyword>
<dbReference type="Proteomes" id="UP000028537">
    <property type="component" value="Unassembled WGS sequence"/>
</dbReference>
<evidence type="ECO:0000313" key="8">
    <source>
        <dbReference type="EMBL" id="KEZ24148.1"/>
    </source>
</evidence>
<keyword evidence="3 5" id="KW-0687">Ribonucleoprotein</keyword>
<dbReference type="InterPro" id="IPR003256">
    <property type="entry name" value="Ribosomal_uL24"/>
</dbReference>
<evidence type="ECO:0000256" key="2">
    <source>
        <dbReference type="ARBA" id="ARBA00022980"/>
    </source>
</evidence>
<dbReference type="AlphaFoldDB" id="A0A084F1Q6"/>
<proteinExistence type="inferred from homology"/>
<dbReference type="RefSeq" id="WP_038101543.1">
    <property type="nucleotide sequence ID" value="NZ_JFDP01000002.1"/>
</dbReference>
<comment type="function">
    <text evidence="5">One of the proteins that surrounds the polypeptide exit tunnel on the outside of the subunit.</text>
</comment>
<dbReference type="InterPro" id="IPR005824">
    <property type="entry name" value="KOW"/>
</dbReference>
<dbReference type="SMART" id="SM00739">
    <property type="entry name" value="KOW"/>
    <property type="match status" value="1"/>
</dbReference>
<dbReference type="GO" id="GO:0006412">
    <property type="term" value="P:translation"/>
    <property type="evidence" value="ECO:0007669"/>
    <property type="project" value="UniProtKB-UniRule"/>
</dbReference>
<dbReference type="InterPro" id="IPR005825">
    <property type="entry name" value="Ribosomal_uL24_CS"/>
</dbReference>
<comment type="function">
    <text evidence="5">One of two assembly initiator proteins, it binds directly to the 5'-end of the 23S rRNA, where it nucleates assembly of the 50S subunit.</text>
</comment>
<evidence type="ECO:0000256" key="4">
    <source>
        <dbReference type="ARBA" id="ARBA00035206"/>
    </source>
</evidence>
<gene>
    <name evidence="5 8" type="primary">rplX</name>
    <name evidence="8" type="ORF">UDIV_0340</name>
</gene>
<evidence type="ECO:0000256" key="1">
    <source>
        <dbReference type="ARBA" id="ARBA00010618"/>
    </source>
</evidence>
<evidence type="ECO:0000259" key="7">
    <source>
        <dbReference type="SMART" id="SM00739"/>
    </source>
</evidence>
<dbReference type="InterPro" id="IPR041988">
    <property type="entry name" value="Ribosomal_uL24_KOW"/>
</dbReference>
<evidence type="ECO:0000313" key="9">
    <source>
        <dbReference type="Proteomes" id="UP000028537"/>
    </source>
</evidence>
<keyword evidence="5" id="KW-0699">rRNA-binding</keyword>
<protein>
    <recommendedName>
        <fullName evidence="4 5">Large ribosomal subunit protein uL24</fullName>
    </recommendedName>
</protein>
<dbReference type="HAMAP" id="MF_01326_B">
    <property type="entry name" value="Ribosomal_uL24_B"/>
    <property type="match status" value="1"/>
</dbReference>
<evidence type="ECO:0000256" key="3">
    <source>
        <dbReference type="ARBA" id="ARBA00023274"/>
    </source>
</evidence>
<name>A0A084F1Q6_9BACT</name>
<dbReference type="EMBL" id="JFDP01000002">
    <property type="protein sequence ID" value="KEZ24148.1"/>
    <property type="molecule type" value="Genomic_DNA"/>
</dbReference>
<reference evidence="8 9" key="1">
    <citation type="submission" date="2014-02" db="EMBL/GenBank/DDBJ databases">
        <title>Genome sequence of Ureaplasma diversum strain 246.</title>
        <authorList>
            <person name="Sirand-Pugnet P."/>
            <person name="Breton M."/>
            <person name="Dordet-Frisoni E."/>
            <person name="Baranowski E."/>
            <person name="Barre A."/>
            <person name="Couture C."/>
            <person name="Dupuy V."/>
            <person name="Gaurivaud P."/>
            <person name="Jacob D."/>
            <person name="Lemaitre C."/>
            <person name="Manso-Silvan L."/>
            <person name="Nikolski M."/>
            <person name="Nouvel L.-X."/>
            <person name="Poumarat F."/>
            <person name="Tardy F."/>
            <person name="Thebault P."/>
            <person name="Theil S."/>
            <person name="Citti C."/>
            <person name="Thiaucourt F."/>
            <person name="Blanchard A."/>
        </authorList>
    </citation>
    <scope>NUCLEOTIDE SEQUENCE [LARGE SCALE GENOMIC DNA]</scope>
    <source>
        <strain evidence="8 9">NCTC 246</strain>
    </source>
</reference>
<dbReference type="GO" id="GO:0019843">
    <property type="term" value="F:rRNA binding"/>
    <property type="evidence" value="ECO:0007669"/>
    <property type="project" value="UniProtKB-UniRule"/>
</dbReference>
<comment type="similarity">
    <text evidence="1 5 6">Belongs to the universal ribosomal protein uL24 family.</text>
</comment>
<dbReference type="InterPro" id="IPR008991">
    <property type="entry name" value="Translation_prot_SH3-like_sf"/>
</dbReference>
<organism evidence="8 9">
    <name type="scientific">Ureaplasma diversum NCTC 246</name>
    <dbReference type="NCBI Taxonomy" id="1188241"/>
    <lineage>
        <taxon>Bacteria</taxon>
        <taxon>Bacillati</taxon>
        <taxon>Mycoplasmatota</taxon>
        <taxon>Mycoplasmoidales</taxon>
        <taxon>Mycoplasmoidaceae</taxon>
        <taxon>Ureaplasma</taxon>
    </lineage>
</organism>
<dbReference type="eggNOG" id="COG0198">
    <property type="taxonomic scope" value="Bacteria"/>
</dbReference>
<comment type="subunit">
    <text evidence="5">Part of the 50S ribosomal subunit.</text>
</comment>
<evidence type="ECO:0000256" key="5">
    <source>
        <dbReference type="HAMAP-Rule" id="MF_01326"/>
    </source>
</evidence>
<keyword evidence="2 5" id="KW-0689">Ribosomal protein</keyword>
<dbReference type="Pfam" id="PF17136">
    <property type="entry name" value="ribosomal_L24"/>
    <property type="match status" value="1"/>
</dbReference>
<dbReference type="CDD" id="cd06089">
    <property type="entry name" value="KOW_RPL26"/>
    <property type="match status" value="1"/>
</dbReference>
<dbReference type="GO" id="GO:0003735">
    <property type="term" value="F:structural constituent of ribosome"/>
    <property type="evidence" value="ECO:0007669"/>
    <property type="project" value="InterPro"/>
</dbReference>
<dbReference type="SUPFAM" id="SSF50104">
    <property type="entry name" value="Translation proteins SH3-like domain"/>
    <property type="match status" value="1"/>
</dbReference>
<feature type="domain" description="KOW" evidence="7">
    <location>
        <begin position="3"/>
        <end position="30"/>
    </location>
</feature>
<dbReference type="Gene3D" id="2.30.30.30">
    <property type="match status" value="1"/>
</dbReference>
<evidence type="ECO:0000256" key="6">
    <source>
        <dbReference type="RuleBase" id="RU003477"/>
    </source>
</evidence>
<dbReference type="OrthoDB" id="9807419at2"/>
<accession>A0A084F1Q6</accession>
<dbReference type="NCBIfam" id="TIGR01079">
    <property type="entry name" value="rplX_bact"/>
    <property type="match status" value="1"/>
</dbReference>
<dbReference type="PANTHER" id="PTHR12903">
    <property type="entry name" value="MITOCHONDRIAL RIBOSOMAL PROTEIN L24"/>
    <property type="match status" value="1"/>
</dbReference>
<dbReference type="GO" id="GO:1990904">
    <property type="term" value="C:ribonucleoprotein complex"/>
    <property type="evidence" value="ECO:0007669"/>
    <property type="project" value="UniProtKB-KW"/>
</dbReference>
<keyword evidence="5" id="KW-0694">RNA-binding</keyword>
<dbReference type="GO" id="GO:0005840">
    <property type="term" value="C:ribosome"/>
    <property type="evidence" value="ECO:0007669"/>
    <property type="project" value="UniProtKB-KW"/>
</dbReference>
<dbReference type="Pfam" id="PF00467">
    <property type="entry name" value="KOW"/>
    <property type="match status" value="1"/>
</dbReference>